<dbReference type="STRING" id="1796616.A4V09_14835"/>
<dbReference type="InterPro" id="IPR051044">
    <property type="entry name" value="MAG_DAG_Lipase"/>
</dbReference>
<dbReference type="PANTHER" id="PTHR11614">
    <property type="entry name" value="PHOSPHOLIPASE-RELATED"/>
    <property type="match status" value="1"/>
</dbReference>
<reference evidence="2" key="1">
    <citation type="submission" date="2017-04" db="EMBL/GenBank/DDBJ databases">
        <title>Complete Genome Sequences of Twelve Strains of a Stable Defined Moderately Diverse Mouse Microbiota 2 (sDMDMm2).</title>
        <authorList>
            <person name="Uchimura Y."/>
            <person name="Wyss M."/>
            <person name="Brugiroux S."/>
            <person name="Limenitakis J.P."/>
            <person name="Stecher B."/>
            <person name="McCoy K.D."/>
            <person name="Macpherson A.J."/>
        </authorList>
    </citation>
    <scope>NUCLEOTIDE SEQUENCE</scope>
    <source>
        <strain evidence="2">YL58</strain>
    </source>
</reference>
<dbReference type="InterPro" id="IPR022742">
    <property type="entry name" value="Hydrolase_4"/>
</dbReference>
<dbReference type="Gene3D" id="3.40.50.1820">
    <property type="entry name" value="alpha/beta hydrolase"/>
    <property type="match status" value="1"/>
</dbReference>
<evidence type="ECO:0000313" key="3">
    <source>
        <dbReference type="Proteomes" id="UP000092574"/>
    </source>
</evidence>
<dbReference type="KEGG" id="byl:A4V09_14835"/>
<dbReference type="RefSeq" id="WP_065543075.1">
    <property type="nucleotide sequence ID" value="NZ_CP015405.2"/>
</dbReference>
<organism evidence="2 3">
    <name type="scientific">Blautia pseudococcoides</name>
    <dbReference type="NCBI Taxonomy" id="1796616"/>
    <lineage>
        <taxon>Bacteria</taxon>
        <taxon>Bacillati</taxon>
        <taxon>Bacillota</taxon>
        <taxon>Clostridia</taxon>
        <taxon>Lachnospirales</taxon>
        <taxon>Lachnospiraceae</taxon>
        <taxon>Blautia</taxon>
    </lineage>
</organism>
<proteinExistence type="predicted"/>
<accession>A0A1C7IBA1</accession>
<feature type="domain" description="Serine aminopeptidase S33" evidence="1">
    <location>
        <begin position="28"/>
        <end position="290"/>
    </location>
</feature>
<dbReference type="Pfam" id="PF12146">
    <property type="entry name" value="Hydrolase_4"/>
    <property type="match status" value="1"/>
</dbReference>
<evidence type="ECO:0000259" key="1">
    <source>
        <dbReference type="Pfam" id="PF12146"/>
    </source>
</evidence>
<dbReference type="GO" id="GO:0016787">
    <property type="term" value="F:hydrolase activity"/>
    <property type="evidence" value="ECO:0007669"/>
    <property type="project" value="UniProtKB-KW"/>
</dbReference>
<dbReference type="Proteomes" id="UP000092574">
    <property type="component" value="Chromosome"/>
</dbReference>
<dbReference type="OrthoDB" id="9806902at2"/>
<dbReference type="SUPFAM" id="SSF53474">
    <property type="entry name" value="alpha/beta-Hydrolases"/>
    <property type="match status" value="1"/>
</dbReference>
<dbReference type="InterPro" id="IPR029058">
    <property type="entry name" value="AB_hydrolase_fold"/>
</dbReference>
<gene>
    <name evidence="2" type="ORF">A4V09_14835</name>
</gene>
<dbReference type="EMBL" id="CP015405">
    <property type="protein sequence ID" value="ANU76921.1"/>
    <property type="molecule type" value="Genomic_DNA"/>
</dbReference>
<sequence>MVHGTAVLKSEYDGLGLSVLWVVPKEGSKGVVQISHGMSEHKERYLPFMEYLAERGYICVIHDHRGHGKSVHNQEELGYLYGGKNKAMVEDLHQITLWIKAIFPKLPVYLLGHSMGTLAARNYLKYFDNELEKLILTGPPCQNPAVDLGLLIVRLQKQKKGGRYPSKLLEAMSFGSFARRFAGEKSRFAWICSDEEVVKAYEQSPLCGFTFTADGFEGLLMLLKETYSKDGWRLQNPELPILFLGGRDDPCIGNGRKFVKELQHMKLVGYTHVTGKLYPGMRHEILNEKNKLTVFQNIYQYLEK</sequence>
<evidence type="ECO:0000313" key="2">
    <source>
        <dbReference type="EMBL" id="ANU76921.1"/>
    </source>
</evidence>
<protein>
    <submittedName>
        <fullName evidence="2">Alpha/beta hydrolase</fullName>
    </submittedName>
</protein>
<keyword evidence="3" id="KW-1185">Reference proteome</keyword>
<keyword evidence="2" id="KW-0378">Hydrolase</keyword>
<dbReference type="AlphaFoldDB" id="A0A1C7IBA1"/>
<name>A0A1C7IBA1_9FIRM</name>